<feature type="short sequence motif" description="Histidine triad motif" evidence="1">
    <location>
        <begin position="70"/>
        <end position="74"/>
    </location>
</feature>
<dbReference type="Proteomes" id="UP000295578">
    <property type="component" value="Unassembled WGS sequence"/>
</dbReference>
<evidence type="ECO:0000313" key="3">
    <source>
        <dbReference type="EMBL" id="TDD62593.1"/>
    </source>
</evidence>
<keyword evidence="4" id="KW-1185">Reference proteome</keyword>
<accession>A0A4R4ZU13</accession>
<proteinExistence type="predicted"/>
<dbReference type="GO" id="GO:0003824">
    <property type="term" value="F:catalytic activity"/>
    <property type="evidence" value="ECO:0007669"/>
    <property type="project" value="InterPro"/>
</dbReference>
<sequence>MPTYGCFVPGYLLVVPRPHALSFGQLPAGVLEESQALIEGLAARLQAVYDLPVLAFEYGLAATGIRRIEHAHWHLLPSTADLTGWLDEQLDGEEIGALADLPADRSYIAVRTQQAAVRVYDVGRDADQVRQSHRRIRLRRAVAALDPRVHDGAWDWSEHRCAKLIAATVTDLQAPPYAGRPVP</sequence>
<name>A0A4R4ZU13_9ACTN</name>
<feature type="domain" description="HIT" evidence="2">
    <location>
        <begin position="1"/>
        <end position="85"/>
    </location>
</feature>
<gene>
    <name evidence="3" type="ORF">E1293_43950</name>
</gene>
<reference evidence="3 4" key="1">
    <citation type="submission" date="2019-03" db="EMBL/GenBank/DDBJ databases">
        <title>Draft genome sequences of novel Actinobacteria.</title>
        <authorList>
            <person name="Sahin N."/>
            <person name="Ay H."/>
            <person name="Saygin H."/>
        </authorList>
    </citation>
    <scope>NUCLEOTIDE SEQUENCE [LARGE SCALE GENOMIC DNA]</scope>
    <source>
        <strain evidence="3 4">DSM 45941</strain>
    </source>
</reference>
<evidence type="ECO:0000256" key="1">
    <source>
        <dbReference type="PROSITE-ProRule" id="PRU00464"/>
    </source>
</evidence>
<dbReference type="SUPFAM" id="SSF54197">
    <property type="entry name" value="HIT-like"/>
    <property type="match status" value="1"/>
</dbReference>
<evidence type="ECO:0000313" key="4">
    <source>
        <dbReference type="Proteomes" id="UP000295578"/>
    </source>
</evidence>
<organism evidence="3 4">
    <name type="scientific">Actinomadura darangshiensis</name>
    <dbReference type="NCBI Taxonomy" id="705336"/>
    <lineage>
        <taxon>Bacteria</taxon>
        <taxon>Bacillati</taxon>
        <taxon>Actinomycetota</taxon>
        <taxon>Actinomycetes</taxon>
        <taxon>Streptosporangiales</taxon>
        <taxon>Thermomonosporaceae</taxon>
        <taxon>Actinomadura</taxon>
    </lineage>
</organism>
<dbReference type="AlphaFoldDB" id="A0A4R4ZU13"/>
<dbReference type="RefSeq" id="WP_132205607.1">
    <property type="nucleotide sequence ID" value="NZ_SMKY01000440.1"/>
</dbReference>
<dbReference type="OrthoDB" id="3370914at2"/>
<dbReference type="InterPro" id="IPR036265">
    <property type="entry name" value="HIT-like_sf"/>
</dbReference>
<evidence type="ECO:0000259" key="2">
    <source>
        <dbReference type="PROSITE" id="PS51084"/>
    </source>
</evidence>
<dbReference type="EMBL" id="SMKY01000440">
    <property type="protein sequence ID" value="TDD62593.1"/>
    <property type="molecule type" value="Genomic_DNA"/>
</dbReference>
<dbReference type="InterPro" id="IPR011146">
    <property type="entry name" value="HIT-like"/>
</dbReference>
<protein>
    <recommendedName>
        <fullName evidence="2">HIT domain-containing protein</fullName>
    </recommendedName>
</protein>
<comment type="caution">
    <text evidence="3">The sequence shown here is derived from an EMBL/GenBank/DDBJ whole genome shotgun (WGS) entry which is preliminary data.</text>
</comment>
<dbReference type="PROSITE" id="PS51084">
    <property type="entry name" value="HIT_2"/>
    <property type="match status" value="1"/>
</dbReference>
<dbReference type="Gene3D" id="3.30.428.10">
    <property type="entry name" value="HIT-like"/>
    <property type="match status" value="1"/>
</dbReference>